<protein>
    <submittedName>
        <fullName evidence="2">Uncharacterized protein</fullName>
    </submittedName>
</protein>
<dbReference type="RefSeq" id="WP_111198830.1">
    <property type="nucleotide sequence ID" value="NZ_QKVK01000005.1"/>
</dbReference>
<organism evidence="2 3">
    <name type="scientific">Aestuariivirga litoralis</name>
    <dbReference type="NCBI Taxonomy" id="2650924"/>
    <lineage>
        <taxon>Bacteria</taxon>
        <taxon>Pseudomonadati</taxon>
        <taxon>Pseudomonadota</taxon>
        <taxon>Alphaproteobacteria</taxon>
        <taxon>Hyphomicrobiales</taxon>
        <taxon>Aestuariivirgaceae</taxon>
        <taxon>Aestuariivirga</taxon>
    </lineage>
</organism>
<keyword evidence="3" id="KW-1185">Reference proteome</keyword>
<dbReference type="EMBL" id="QKVK01000005">
    <property type="protein sequence ID" value="PZF76593.1"/>
    <property type="molecule type" value="Genomic_DNA"/>
</dbReference>
<comment type="caution">
    <text evidence="2">The sequence shown here is derived from an EMBL/GenBank/DDBJ whole genome shotgun (WGS) entry which is preliminary data.</text>
</comment>
<feature type="region of interest" description="Disordered" evidence="1">
    <location>
        <begin position="25"/>
        <end position="45"/>
    </location>
</feature>
<evidence type="ECO:0000313" key="2">
    <source>
        <dbReference type="EMBL" id="PZF76593.1"/>
    </source>
</evidence>
<gene>
    <name evidence="2" type="ORF">DK847_12390</name>
</gene>
<evidence type="ECO:0000313" key="3">
    <source>
        <dbReference type="Proteomes" id="UP000248795"/>
    </source>
</evidence>
<sequence>MALSKRQIAYLNKIISTAQKMLDTAHLEDSRSGGPKRRRRSAVEAEKMRADILAKRAKGVPATKLAEKYGVSTAYIYMIKE</sequence>
<dbReference type="Proteomes" id="UP000248795">
    <property type="component" value="Unassembled WGS sequence"/>
</dbReference>
<evidence type="ECO:0000256" key="1">
    <source>
        <dbReference type="SAM" id="MobiDB-lite"/>
    </source>
</evidence>
<dbReference type="AlphaFoldDB" id="A0A2W2C8R7"/>
<accession>A0A2W2C8R7</accession>
<name>A0A2W2C8R7_9HYPH</name>
<reference evidence="3" key="1">
    <citation type="submission" date="2018-06" db="EMBL/GenBank/DDBJ databases">
        <title>Aestuariibacter litoralis strain KCTC 52945T.</title>
        <authorList>
            <person name="Li X."/>
            <person name="Salam N."/>
            <person name="Li J.-L."/>
            <person name="Chen Y.-M."/>
            <person name="Yang Z.-W."/>
            <person name="Zhang L.-Y."/>
            <person name="Han M.-X."/>
            <person name="Xiao M."/>
            <person name="Li W.-J."/>
        </authorList>
    </citation>
    <scope>NUCLEOTIDE SEQUENCE [LARGE SCALE GENOMIC DNA]</scope>
    <source>
        <strain evidence="3">KCTC 52945</strain>
    </source>
</reference>
<proteinExistence type="predicted"/>